<accession>A0ABW8NAC0</accession>
<proteinExistence type="predicted"/>
<dbReference type="SUPFAM" id="SSF50129">
    <property type="entry name" value="GroES-like"/>
    <property type="match status" value="1"/>
</dbReference>
<dbReference type="RefSeq" id="WP_404595140.1">
    <property type="nucleotide sequence ID" value="NZ_JBIYEW010000003.1"/>
</dbReference>
<dbReference type="InterPro" id="IPR020843">
    <property type="entry name" value="ER"/>
</dbReference>
<dbReference type="EC" id="1.6.5.5" evidence="2"/>
<dbReference type="Pfam" id="PF00107">
    <property type="entry name" value="ADH_zinc_N"/>
    <property type="match status" value="1"/>
</dbReference>
<dbReference type="PANTHER" id="PTHR43482:SF1">
    <property type="entry name" value="PROTEIN AST1-RELATED"/>
    <property type="match status" value="1"/>
</dbReference>
<evidence type="ECO:0000313" key="2">
    <source>
        <dbReference type="EMBL" id="MFK4640516.1"/>
    </source>
</evidence>
<dbReference type="Gene3D" id="3.90.180.10">
    <property type="entry name" value="Medium-chain alcohol dehydrogenases, catalytic domain"/>
    <property type="match status" value="1"/>
</dbReference>
<dbReference type="SMART" id="SM00829">
    <property type="entry name" value="PKS_ER"/>
    <property type="match status" value="1"/>
</dbReference>
<dbReference type="PANTHER" id="PTHR43482">
    <property type="entry name" value="PROTEIN AST1-RELATED"/>
    <property type="match status" value="1"/>
</dbReference>
<keyword evidence="3" id="KW-1185">Reference proteome</keyword>
<dbReference type="InterPro" id="IPR036291">
    <property type="entry name" value="NAD(P)-bd_dom_sf"/>
</dbReference>
<organism evidence="2 3">
    <name type="scientific">Paenarthrobacter histidinolovorans</name>
    <dbReference type="NCBI Taxonomy" id="43664"/>
    <lineage>
        <taxon>Bacteria</taxon>
        <taxon>Bacillati</taxon>
        <taxon>Actinomycetota</taxon>
        <taxon>Actinomycetes</taxon>
        <taxon>Micrococcales</taxon>
        <taxon>Micrococcaceae</taxon>
        <taxon>Paenarthrobacter</taxon>
    </lineage>
</organism>
<feature type="domain" description="Enoyl reductase (ER)" evidence="1">
    <location>
        <begin position="14"/>
        <end position="329"/>
    </location>
</feature>
<dbReference type="SUPFAM" id="SSF51735">
    <property type="entry name" value="NAD(P)-binding Rossmann-fold domains"/>
    <property type="match status" value="1"/>
</dbReference>
<dbReference type="GO" id="GO:0003960">
    <property type="term" value="F:quinone reductase (NADPH) activity"/>
    <property type="evidence" value="ECO:0007669"/>
    <property type="project" value="UniProtKB-EC"/>
</dbReference>
<dbReference type="InterPro" id="IPR013149">
    <property type="entry name" value="ADH-like_C"/>
</dbReference>
<dbReference type="Gene3D" id="3.40.50.720">
    <property type="entry name" value="NAD(P)-binding Rossmann-like Domain"/>
    <property type="match status" value="1"/>
</dbReference>
<dbReference type="Pfam" id="PF08240">
    <property type="entry name" value="ADH_N"/>
    <property type="match status" value="1"/>
</dbReference>
<sequence length="334" mass="35538">MTRHEQQSRLSNVARVDSFSRDTREFVEASMRGDGCLVRVTHASVGSTDIMARRGDYLLHPFPGFVSGYDFIGIVEFIDRPAQSLGLSVGDRVAGVLPGMGAHATRLRVPSSLLVPVPDGLASEDAATLPLDGVTARHALDLLKPSPRALFINGVSGAVGLLAAQLAALDGVRVSGTASPASAALAMQYGAATFDYGDTQWPRQLLDQVGKVDGVIDHTGSRTLNSVVKRNGRIVRTAFGGPVGHQKAATAAGFAKTLVQRFAQPSEVVCSTPMYVAMKRRSYRRDLTKVLELADSGRLKPLDPVVYDVSHYREALDAAGQPASGKKVVLTFGE</sequence>
<dbReference type="Proteomes" id="UP001620520">
    <property type="component" value="Unassembled WGS sequence"/>
</dbReference>
<evidence type="ECO:0000259" key="1">
    <source>
        <dbReference type="SMART" id="SM00829"/>
    </source>
</evidence>
<gene>
    <name evidence="2" type="ORF">ABIA52_003405</name>
</gene>
<name>A0ABW8NAC0_9MICC</name>
<evidence type="ECO:0000313" key="3">
    <source>
        <dbReference type="Proteomes" id="UP001620520"/>
    </source>
</evidence>
<reference evidence="2 3" key="1">
    <citation type="submission" date="2024-10" db="EMBL/GenBank/DDBJ databases">
        <title>Novel secondary metabolite-producing bacteria for plant disease control.</title>
        <authorList>
            <person name="Chevrette M."/>
        </authorList>
    </citation>
    <scope>NUCLEOTIDE SEQUENCE [LARGE SCALE GENOMIC DNA]</scope>
    <source>
        <strain evidence="2 3">J30 TE3557</strain>
    </source>
</reference>
<comment type="caution">
    <text evidence="2">The sequence shown here is derived from an EMBL/GenBank/DDBJ whole genome shotgun (WGS) entry which is preliminary data.</text>
</comment>
<protein>
    <submittedName>
        <fullName evidence="2">NADPH2:quinone reductase</fullName>
        <ecNumber evidence="2">1.6.5.5</ecNumber>
    </submittedName>
</protein>
<dbReference type="InterPro" id="IPR011032">
    <property type="entry name" value="GroES-like_sf"/>
</dbReference>
<dbReference type="InterPro" id="IPR013154">
    <property type="entry name" value="ADH-like_N"/>
</dbReference>
<keyword evidence="2" id="KW-0560">Oxidoreductase</keyword>
<dbReference type="InterPro" id="IPR052585">
    <property type="entry name" value="Lipid_raft_assoc_Zn_ADH"/>
</dbReference>
<dbReference type="EMBL" id="JBIYEW010000003">
    <property type="protein sequence ID" value="MFK4640516.1"/>
    <property type="molecule type" value="Genomic_DNA"/>
</dbReference>